<keyword evidence="1" id="KW-0812">Transmembrane</keyword>
<organism evidence="2 3">
    <name type="scientific">Aureibaculum algae</name>
    <dbReference type="NCBI Taxonomy" id="2584122"/>
    <lineage>
        <taxon>Bacteria</taxon>
        <taxon>Pseudomonadati</taxon>
        <taxon>Bacteroidota</taxon>
        <taxon>Flavobacteriia</taxon>
        <taxon>Flavobacteriales</taxon>
        <taxon>Flavobacteriaceae</taxon>
        <taxon>Aureibaculum</taxon>
    </lineage>
</organism>
<protein>
    <submittedName>
        <fullName evidence="2">Uncharacterized protein</fullName>
    </submittedName>
</protein>
<dbReference type="KEGG" id="fbe:FF125_10815"/>
<name>A0A5B7TUA1_9FLAO</name>
<accession>A0A5B7TUA1</accession>
<evidence type="ECO:0000256" key="1">
    <source>
        <dbReference type="SAM" id="Phobius"/>
    </source>
</evidence>
<gene>
    <name evidence="2" type="ORF">FF125_10815</name>
</gene>
<keyword evidence="1" id="KW-1133">Transmembrane helix</keyword>
<evidence type="ECO:0000313" key="2">
    <source>
        <dbReference type="EMBL" id="QCX38901.1"/>
    </source>
</evidence>
<feature type="transmembrane region" description="Helical" evidence="1">
    <location>
        <begin position="67"/>
        <end position="90"/>
    </location>
</feature>
<sequence length="117" mass="13651">MELTIASQTNISEIKESLSVQFPNYKVKYAFLNKKALNVINGSSMVIIFHKKNELKVMSNLNIMKSWMFVVFVLLLFLTFVGGFIFYGIIWHKKKKEFRALEQEVADFIRDTYGQSN</sequence>
<keyword evidence="1" id="KW-0472">Membrane</keyword>
<keyword evidence="3" id="KW-1185">Reference proteome</keyword>
<evidence type="ECO:0000313" key="3">
    <source>
        <dbReference type="Proteomes" id="UP000306229"/>
    </source>
</evidence>
<proteinExistence type="predicted"/>
<dbReference type="RefSeq" id="WP_138949780.1">
    <property type="nucleotide sequence ID" value="NZ_CP040749.1"/>
</dbReference>
<dbReference type="EMBL" id="CP040749">
    <property type="protein sequence ID" value="QCX38901.1"/>
    <property type="molecule type" value="Genomic_DNA"/>
</dbReference>
<dbReference type="OrthoDB" id="1444633at2"/>
<dbReference type="AlphaFoldDB" id="A0A5B7TUA1"/>
<dbReference type="Proteomes" id="UP000306229">
    <property type="component" value="Chromosome"/>
</dbReference>
<reference evidence="2 3" key="1">
    <citation type="submission" date="2019-05" db="EMBL/GenBank/DDBJ databases">
        <title>Algicella ahnfeltiae gen. nov., sp. nov., a novel marine bacterium of the family Flavobacteriaceae isolated from a red alga.</title>
        <authorList>
            <person name="Nedashkovskaya O.I."/>
            <person name="Kukhlevskiy A.D."/>
            <person name="Kim S.-G."/>
            <person name="Zhukova N.V."/>
            <person name="Mikhailov V.V."/>
        </authorList>
    </citation>
    <scope>NUCLEOTIDE SEQUENCE [LARGE SCALE GENOMIC DNA]</scope>
    <source>
        <strain evidence="2 3">10Alg115</strain>
    </source>
</reference>